<gene>
    <name evidence="1" type="ORF">ACFOZ4_23415</name>
</gene>
<organism evidence="1 2">
    <name type="scientific">Hamadaea flava</name>
    <dbReference type="NCBI Taxonomy" id="1742688"/>
    <lineage>
        <taxon>Bacteria</taxon>
        <taxon>Bacillati</taxon>
        <taxon>Actinomycetota</taxon>
        <taxon>Actinomycetes</taxon>
        <taxon>Micromonosporales</taxon>
        <taxon>Micromonosporaceae</taxon>
        <taxon>Hamadaea</taxon>
    </lineage>
</organism>
<dbReference type="Proteomes" id="UP001595816">
    <property type="component" value="Unassembled WGS sequence"/>
</dbReference>
<dbReference type="RefSeq" id="WP_253762360.1">
    <property type="nucleotide sequence ID" value="NZ_JAMZDZ010000001.1"/>
</dbReference>
<accession>A0ABV8LT72</accession>
<keyword evidence="2" id="KW-1185">Reference proteome</keyword>
<dbReference type="EMBL" id="JBHSAY010000012">
    <property type="protein sequence ID" value="MFC4133568.1"/>
    <property type="molecule type" value="Genomic_DNA"/>
</dbReference>
<evidence type="ECO:0000313" key="1">
    <source>
        <dbReference type="EMBL" id="MFC4133568.1"/>
    </source>
</evidence>
<evidence type="ECO:0000313" key="2">
    <source>
        <dbReference type="Proteomes" id="UP001595816"/>
    </source>
</evidence>
<name>A0ABV8LT72_9ACTN</name>
<reference evidence="2" key="1">
    <citation type="journal article" date="2019" name="Int. J. Syst. Evol. Microbiol.">
        <title>The Global Catalogue of Microorganisms (GCM) 10K type strain sequencing project: providing services to taxonomists for standard genome sequencing and annotation.</title>
        <authorList>
            <consortium name="The Broad Institute Genomics Platform"/>
            <consortium name="The Broad Institute Genome Sequencing Center for Infectious Disease"/>
            <person name="Wu L."/>
            <person name="Ma J."/>
        </authorList>
    </citation>
    <scope>NUCLEOTIDE SEQUENCE [LARGE SCALE GENOMIC DNA]</scope>
    <source>
        <strain evidence="2">CGMCC 4.7289</strain>
    </source>
</reference>
<protein>
    <submittedName>
        <fullName evidence="1">Uncharacterized protein</fullName>
    </submittedName>
</protein>
<sequence length="120" mass="13785">MPETVSGSPRLRQLHELTDVFGFLEQVRLRPGMWVRSLDELQSMLIGYRVALEVHGIGEDFEFWPTGAFAEWLWTKLGRHSSLGWATEIGREAEARGVSPLNLFFTFVDEFRASDRTRNA</sequence>
<comment type="caution">
    <text evidence="1">The sequence shown here is derived from an EMBL/GenBank/DDBJ whole genome shotgun (WGS) entry which is preliminary data.</text>
</comment>
<proteinExistence type="predicted"/>